<evidence type="ECO:0000313" key="2">
    <source>
        <dbReference type="Proteomes" id="UP000276133"/>
    </source>
</evidence>
<comment type="caution">
    <text evidence="1">The sequence shown here is derived from an EMBL/GenBank/DDBJ whole genome shotgun (WGS) entry which is preliminary data.</text>
</comment>
<proteinExistence type="predicted"/>
<reference evidence="1 2" key="1">
    <citation type="journal article" date="2018" name="Sci. Rep.">
        <title>Genomic signatures of local adaptation to the degree of environmental predictability in rotifers.</title>
        <authorList>
            <person name="Franch-Gras L."/>
            <person name="Hahn C."/>
            <person name="Garcia-Roger E.M."/>
            <person name="Carmona M.J."/>
            <person name="Serra M."/>
            <person name="Gomez A."/>
        </authorList>
    </citation>
    <scope>NUCLEOTIDE SEQUENCE [LARGE SCALE GENOMIC DNA]</scope>
    <source>
        <strain evidence="1">HYR1</strain>
    </source>
</reference>
<sequence length="80" mass="8989">MYLIQTFKIGSVNATCCNIQSCINCQCLNIFSVEQNPSVLKLSERVEIISSYRNIHVQLSRINLNGPFLILIALKISDSN</sequence>
<dbReference type="EMBL" id="REGN01002483">
    <property type="protein sequence ID" value="RNA27859.1"/>
    <property type="molecule type" value="Genomic_DNA"/>
</dbReference>
<dbReference type="AlphaFoldDB" id="A0A3M7RWP0"/>
<accession>A0A3M7RWP0</accession>
<protein>
    <submittedName>
        <fullName evidence="1">Uncharacterized protein</fullName>
    </submittedName>
</protein>
<evidence type="ECO:0000313" key="1">
    <source>
        <dbReference type="EMBL" id="RNA27859.1"/>
    </source>
</evidence>
<dbReference type="Proteomes" id="UP000276133">
    <property type="component" value="Unassembled WGS sequence"/>
</dbReference>
<organism evidence="1 2">
    <name type="scientific">Brachionus plicatilis</name>
    <name type="common">Marine rotifer</name>
    <name type="synonym">Brachionus muelleri</name>
    <dbReference type="NCBI Taxonomy" id="10195"/>
    <lineage>
        <taxon>Eukaryota</taxon>
        <taxon>Metazoa</taxon>
        <taxon>Spiralia</taxon>
        <taxon>Gnathifera</taxon>
        <taxon>Rotifera</taxon>
        <taxon>Eurotatoria</taxon>
        <taxon>Monogononta</taxon>
        <taxon>Pseudotrocha</taxon>
        <taxon>Ploima</taxon>
        <taxon>Brachionidae</taxon>
        <taxon>Brachionus</taxon>
    </lineage>
</organism>
<name>A0A3M7RWP0_BRAPC</name>
<keyword evidence="2" id="KW-1185">Reference proteome</keyword>
<gene>
    <name evidence="1" type="ORF">BpHYR1_043815</name>
</gene>